<dbReference type="SUPFAM" id="SSF48403">
    <property type="entry name" value="Ankyrin repeat"/>
    <property type="match status" value="1"/>
</dbReference>
<dbReference type="Proteomes" id="UP000199274">
    <property type="component" value="Unassembled WGS sequence"/>
</dbReference>
<sequence length="130" mass="14174">MVAKPNQHDTFKGGKSLIVAAGNADPKYLKLLLAYEGAPNSIENVFSDPKKRINSGRNSALTKAVLPSVMEKNNLEIVKLLVEAGADINYTKMGIVQTALSEALILEQMDVVMYLLENGAHYKVPITLFV</sequence>
<organism evidence="1 2">
    <name type="scientific">Flavobacterium omnivorum</name>
    <dbReference type="NCBI Taxonomy" id="178355"/>
    <lineage>
        <taxon>Bacteria</taxon>
        <taxon>Pseudomonadati</taxon>
        <taxon>Bacteroidota</taxon>
        <taxon>Flavobacteriia</taxon>
        <taxon>Flavobacteriales</taxon>
        <taxon>Flavobacteriaceae</taxon>
        <taxon>Flavobacterium</taxon>
    </lineage>
</organism>
<dbReference type="STRING" id="178355.SAMN04488062_101257"/>
<reference evidence="2" key="1">
    <citation type="submission" date="2016-10" db="EMBL/GenBank/DDBJ databases">
        <authorList>
            <person name="Varghese N."/>
            <person name="Submissions S."/>
        </authorList>
    </citation>
    <scope>NUCLEOTIDE SEQUENCE [LARGE SCALE GENOMIC DNA]</scope>
    <source>
        <strain evidence="2">CGMCC 1.2747</strain>
    </source>
</reference>
<name>A0A1G7VZE4_9FLAO</name>
<dbReference type="InterPro" id="IPR002110">
    <property type="entry name" value="Ankyrin_rpt"/>
</dbReference>
<evidence type="ECO:0000313" key="1">
    <source>
        <dbReference type="EMBL" id="SDG65164.1"/>
    </source>
</evidence>
<dbReference type="EMBL" id="FNDB01000001">
    <property type="protein sequence ID" value="SDG65164.1"/>
    <property type="molecule type" value="Genomic_DNA"/>
</dbReference>
<proteinExistence type="predicted"/>
<dbReference type="RefSeq" id="WP_091254101.1">
    <property type="nucleotide sequence ID" value="NZ_FNDB01000001.1"/>
</dbReference>
<dbReference type="AlphaFoldDB" id="A0A1G7VZE4"/>
<evidence type="ECO:0000313" key="2">
    <source>
        <dbReference type="Proteomes" id="UP000199274"/>
    </source>
</evidence>
<dbReference type="OrthoDB" id="1942479at2"/>
<dbReference type="Pfam" id="PF12796">
    <property type="entry name" value="Ank_2"/>
    <property type="match status" value="1"/>
</dbReference>
<dbReference type="InterPro" id="IPR036770">
    <property type="entry name" value="Ankyrin_rpt-contain_sf"/>
</dbReference>
<protein>
    <submittedName>
        <fullName evidence="1">Uncharacterized protein</fullName>
    </submittedName>
</protein>
<accession>A0A1G7VZE4</accession>
<gene>
    <name evidence="1" type="ORF">SAMN04488062_101257</name>
</gene>
<keyword evidence="2" id="KW-1185">Reference proteome</keyword>
<dbReference type="Gene3D" id="1.25.40.20">
    <property type="entry name" value="Ankyrin repeat-containing domain"/>
    <property type="match status" value="1"/>
</dbReference>